<dbReference type="InterPro" id="IPR016163">
    <property type="entry name" value="Ald_DH_C"/>
</dbReference>
<dbReference type="FunFam" id="3.40.309.10:FF:000017">
    <property type="entry name" value="Aldehyde dehydrogenase B"/>
    <property type="match status" value="1"/>
</dbReference>
<dbReference type="OrthoDB" id="9772584at2"/>
<accession>A0A5R9J3Q1</accession>
<dbReference type="CDD" id="cd07559">
    <property type="entry name" value="ALDH_ACDHII_AcoD-like"/>
    <property type="match status" value="1"/>
</dbReference>
<evidence type="ECO:0000256" key="4">
    <source>
        <dbReference type="PROSITE-ProRule" id="PRU10007"/>
    </source>
</evidence>
<protein>
    <recommendedName>
        <fullName evidence="3">Aldehyde dehydrogenase</fullName>
    </recommendedName>
</protein>
<dbReference type="InterPro" id="IPR016160">
    <property type="entry name" value="Ald_DH_CS_CYS"/>
</dbReference>
<feature type="domain" description="Aldehyde dehydrogenase" evidence="6">
    <location>
        <begin position="30"/>
        <end position="496"/>
    </location>
</feature>
<keyword evidence="2 5" id="KW-0560">Oxidoreductase</keyword>
<dbReference type="Proteomes" id="UP000305654">
    <property type="component" value="Unassembled WGS sequence"/>
</dbReference>
<dbReference type="InterPro" id="IPR029510">
    <property type="entry name" value="Ald_DH_CS_GLU"/>
</dbReference>
<dbReference type="PROSITE" id="PS00687">
    <property type="entry name" value="ALDEHYDE_DEHYDR_GLU"/>
    <property type="match status" value="1"/>
</dbReference>
<evidence type="ECO:0000313" key="8">
    <source>
        <dbReference type="Proteomes" id="UP000305654"/>
    </source>
</evidence>
<evidence type="ECO:0000256" key="3">
    <source>
        <dbReference type="ARBA" id="ARBA00044146"/>
    </source>
</evidence>
<sequence length="509" mass="55733">MNKPITDASLLRHAQPNFKPRYGNYIGGEWVEPAAGRYFENTSPVNGRVLCEIARSDATDVERALDAAHAAKDAWGRTSPAARAQVLNDIADRMQKNLSVLAEAESWDNGKPLRESTAADVPLAIDHFRYFAGCIRSQEGGISEIDQDTVAYHFHEPLGVVGQIIPWNFPLLMACWKLAPAIAAGNCVVIKPAEQTPASLLVWAEIIGDLLPPGVLNIVNGFGLECGKPLASSPRIAKIAFTGETTTGRLIMQYASQNLIPVTLELGGKSPNIFFADVMAEDDDFLDKAIEGFVMFALNQGEVCTCPSRALIHESIYDRFIEKALARVAAIKQGDPLDMQTMIGAQASSEQMEKILSYFDIARQEGAEVLAGGEQNHLEGDLAGGYYVKPTVLRGHNKMRVFQEEIFGPVVSVTTFKDDADALAIANDTLYGLGSGVWSRDANRCYRFGRAIKAGRVWTNCYHAYPAHAAFGGYKQSGIGRETHKMMLDHYQQTKNMLVSYSTSKLGFF</sequence>
<proteinExistence type="inferred from homology"/>
<dbReference type="InterPro" id="IPR016162">
    <property type="entry name" value="Ald_DH_N"/>
</dbReference>
<evidence type="ECO:0000256" key="5">
    <source>
        <dbReference type="RuleBase" id="RU003345"/>
    </source>
</evidence>
<dbReference type="GO" id="GO:0004030">
    <property type="term" value="F:aldehyde dehydrogenase [NAD(P)+] activity"/>
    <property type="evidence" value="ECO:0007669"/>
    <property type="project" value="UniProtKB-ARBA"/>
</dbReference>
<evidence type="ECO:0000256" key="2">
    <source>
        <dbReference type="ARBA" id="ARBA00023002"/>
    </source>
</evidence>
<evidence type="ECO:0000313" key="7">
    <source>
        <dbReference type="EMBL" id="TLU72172.1"/>
    </source>
</evidence>
<evidence type="ECO:0000256" key="1">
    <source>
        <dbReference type="ARBA" id="ARBA00009986"/>
    </source>
</evidence>
<name>A0A5R9J3Q1_9PROT</name>
<comment type="similarity">
    <text evidence="1 5">Belongs to the aldehyde dehydrogenase family.</text>
</comment>
<organism evidence="7 8">
    <name type="scientific">Lichenicoccus roseus</name>
    <dbReference type="NCBI Taxonomy" id="2683649"/>
    <lineage>
        <taxon>Bacteria</taxon>
        <taxon>Pseudomonadati</taxon>
        <taxon>Pseudomonadota</taxon>
        <taxon>Alphaproteobacteria</taxon>
        <taxon>Acetobacterales</taxon>
        <taxon>Acetobacteraceae</taxon>
        <taxon>Lichenicoccus</taxon>
    </lineage>
</organism>
<dbReference type="Pfam" id="PF00171">
    <property type="entry name" value="Aldedh"/>
    <property type="match status" value="1"/>
</dbReference>
<feature type="active site" evidence="4">
    <location>
        <position position="265"/>
    </location>
</feature>
<dbReference type="InterPro" id="IPR015590">
    <property type="entry name" value="Aldehyde_DH_dom"/>
</dbReference>
<dbReference type="SUPFAM" id="SSF53720">
    <property type="entry name" value="ALDH-like"/>
    <property type="match status" value="1"/>
</dbReference>
<dbReference type="RefSeq" id="WP_138326578.1">
    <property type="nucleotide sequence ID" value="NZ_VCDI01000004.1"/>
</dbReference>
<dbReference type="PANTHER" id="PTHR43111">
    <property type="entry name" value="ALDEHYDE DEHYDROGENASE B-RELATED"/>
    <property type="match status" value="1"/>
</dbReference>
<dbReference type="Gene3D" id="3.40.605.10">
    <property type="entry name" value="Aldehyde Dehydrogenase, Chain A, domain 1"/>
    <property type="match status" value="1"/>
</dbReference>
<keyword evidence="8" id="KW-1185">Reference proteome</keyword>
<dbReference type="InterPro" id="IPR016161">
    <property type="entry name" value="Ald_DH/histidinol_DH"/>
</dbReference>
<evidence type="ECO:0000259" key="6">
    <source>
        <dbReference type="Pfam" id="PF00171"/>
    </source>
</evidence>
<comment type="caution">
    <text evidence="7">The sequence shown here is derived from an EMBL/GenBank/DDBJ whole genome shotgun (WGS) entry which is preliminary data.</text>
</comment>
<dbReference type="PROSITE" id="PS00070">
    <property type="entry name" value="ALDEHYDE_DEHYDR_CYS"/>
    <property type="match status" value="1"/>
</dbReference>
<dbReference type="PANTHER" id="PTHR43111:SF1">
    <property type="entry name" value="ALDEHYDE DEHYDROGENASE B-RELATED"/>
    <property type="match status" value="1"/>
</dbReference>
<dbReference type="FunFam" id="3.40.605.10:FF:000001">
    <property type="entry name" value="Aldehyde dehydrogenase 1"/>
    <property type="match status" value="1"/>
</dbReference>
<reference evidence="7 8" key="1">
    <citation type="submission" date="2019-05" db="EMBL/GenBank/DDBJ databases">
        <authorList>
            <person name="Pankratov T."/>
            <person name="Grouzdev D."/>
        </authorList>
    </citation>
    <scope>NUCLEOTIDE SEQUENCE [LARGE SCALE GENOMIC DNA]</scope>
    <source>
        <strain evidence="7 8">KEBCLARHB70R</strain>
    </source>
</reference>
<dbReference type="AlphaFoldDB" id="A0A5R9J3Q1"/>
<gene>
    <name evidence="7" type="ORF">FE263_13735</name>
</gene>
<dbReference type="EMBL" id="VCDI01000004">
    <property type="protein sequence ID" value="TLU72172.1"/>
    <property type="molecule type" value="Genomic_DNA"/>
</dbReference>
<dbReference type="Gene3D" id="3.40.309.10">
    <property type="entry name" value="Aldehyde Dehydrogenase, Chain A, domain 2"/>
    <property type="match status" value="1"/>
</dbReference>